<dbReference type="PROSITE" id="PS50853">
    <property type="entry name" value="FN3"/>
    <property type="match status" value="3"/>
</dbReference>
<dbReference type="CDD" id="cd00063">
    <property type="entry name" value="FN3"/>
    <property type="match status" value="2"/>
</dbReference>
<dbReference type="SMART" id="SM00060">
    <property type="entry name" value="FN3"/>
    <property type="match status" value="3"/>
</dbReference>
<proteinExistence type="predicted"/>
<sequence length="610" mass="64173">MTSADGTTVKKVRTSLGALVAIALVGTGLTTSTATADVTKPKVAADTTTGTALKVDWTDVKGAAGYRVQYSTSKSFGSGTTTLPAKGDPAITKSDTTLTGLSTGKTYFVRVADVSDKGKVGTYSAATEAKATYKFDEPGDLFRSKVDRDSMTVSWKAVSGAPGYTVRVYSKGNPTKYFTTTTSSVNLTGLKASTTYYIRAYVVQPAAGSTDEVRLSEDSLEVIQATTKYKLATPDGLKVTSQSPTSVGLDWTGVAGAPKDSAYKVSYAYNYAQTDHQKTSGEFTGTSGKLTGLRNDTTYFAIVYLVDADGKRLTESSALVTAKSIVPRGTISGSISGVTGSDLTATAYTTSGDMAEAVTVGSDNKYSLNVRPGNYKVQLQYTGGGNKASAWARSGSDGGWTFDAASTIKVELGKTTNAPDVEIKDGHEVKGKVVTTGGDPIRDVDLTAIAANGDERDVISLTRSSAGKDDEGEFSLEGLGNGTYWIRAIYSGDGFKTESVQLEVRKDLGVKVVLDNQPFRKSYKAYINGSGKVGKTLSVHATAWLAGSYPTTRASLSYQWKRNGAAIKGATKKTYKLGKADKGKKITITVTAKRYGYVTGSTTSGSKKIS</sequence>
<dbReference type="Gene3D" id="2.60.40.2700">
    <property type="match status" value="1"/>
</dbReference>
<keyword evidence="2" id="KW-0326">Glycosidase</keyword>
<dbReference type="RefSeq" id="WP_344742170.1">
    <property type="nucleotide sequence ID" value="NZ_BAAAYR010000002.1"/>
</dbReference>
<feature type="signal peptide" evidence="4">
    <location>
        <begin position="1"/>
        <end position="36"/>
    </location>
</feature>
<feature type="domain" description="Fibronectin type-III" evidence="5">
    <location>
        <begin position="137"/>
        <end position="230"/>
    </location>
</feature>
<keyword evidence="7" id="KW-1185">Reference proteome</keyword>
<feature type="domain" description="Fibronectin type-III" evidence="5">
    <location>
        <begin position="233"/>
        <end position="329"/>
    </location>
</feature>
<dbReference type="InterPro" id="IPR003961">
    <property type="entry name" value="FN3_dom"/>
</dbReference>
<dbReference type="Gene3D" id="2.60.40.10">
    <property type="entry name" value="Immunoglobulins"/>
    <property type="match status" value="3"/>
</dbReference>
<keyword evidence="3" id="KW-0119">Carbohydrate metabolism</keyword>
<dbReference type="PANTHER" id="PTHR46708">
    <property type="entry name" value="TENASCIN"/>
    <property type="match status" value="1"/>
</dbReference>
<organism evidence="6 7">
    <name type="scientific">Microlunatus spumicola</name>
    <dbReference type="NCBI Taxonomy" id="81499"/>
    <lineage>
        <taxon>Bacteria</taxon>
        <taxon>Bacillati</taxon>
        <taxon>Actinomycetota</taxon>
        <taxon>Actinomycetes</taxon>
        <taxon>Propionibacteriales</taxon>
        <taxon>Propionibacteriaceae</taxon>
        <taxon>Microlunatus</taxon>
    </lineage>
</organism>
<evidence type="ECO:0000313" key="7">
    <source>
        <dbReference type="Proteomes" id="UP001500767"/>
    </source>
</evidence>
<feature type="domain" description="Fibronectin type-III" evidence="5">
    <location>
        <begin position="37"/>
        <end position="135"/>
    </location>
</feature>
<evidence type="ECO:0000256" key="2">
    <source>
        <dbReference type="ARBA" id="ARBA00023295"/>
    </source>
</evidence>
<keyword evidence="4" id="KW-0732">Signal</keyword>
<evidence type="ECO:0000256" key="1">
    <source>
        <dbReference type="ARBA" id="ARBA00022737"/>
    </source>
</evidence>
<dbReference type="Proteomes" id="UP001500767">
    <property type="component" value="Unassembled WGS sequence"/>
</dbReference>
<evidence type="ECO:0000256" key="3">
    <source>
        <dbReference type="ARBA" id="ARBA00023326"/>
    </source>
</evidence>
<gene>
    <name evidence="6" type="ORF">GCM10022197_20380</name>
</gene>
<dbReference type="InterPro" id="IPR050991">
    <property type="entry name" value="ECM_Regulatory_Proteins"/>
</dbReference>
<evidence type="ECO:0000259" key="5">
    <source>
        <dbReference type="PROSITE" id="PS50853"/>
    </source>
</evidence>
<keyword evidence="1" id="KW-0677">Repeat</keyword>
<reference evidence="7" key="1">
    <citation type="journal article" date="2019" name="Int. J. Syst. Evol. Microbiol.">
        <title>The Global Catalogue of Microorganisms (GCM) 10K type strain sequencing project: providing services to taxonomists for standard genome sequencing and annotation.</title>
        <authorList>
            <consortium name="The Broad Institute Genomics Platform"/>
            <consortium name="The Broad Institute Genome Sequencing Center for Infectious Disease"/>
            <person name="Wu L."/>
            <person name="Ma J."/>
        </authorList>
    </citation>
    <scope>NUCLEOTIDE SEQUENCE [LARGE SCALE GENOMIC DNA]</scope>
    <source>
        <strain evidence="7">JCM 16540</strain>
    </source>
</reference>
<dbReference type="PANTHER" id="PTHR46708:SF2">
    <property type="entry name" value="FIBRONECTIN TYPE-III DOMAIN-CONTAINING PROTEIN"/>
    <property type="match status" value="1"/>
</dbReference>
<keyword evidence="2" id="KW-0378">Hydrolase</keyword>
<protein>
    <recommendedName>
        <fullName evidence="5">Fibronectin type-III domain-containing protein</fullName>
    </recommendedName>
</protein>
<keyword evidence="3" id="KW-0624">Polysaccharide degradation</keyword>
<dbReference type="SUPFAM" id="SSF49464">
    <property type="entry name" value="Carboxypeptidase regulatory domain-like"/>
    <property type="match status" value="1"/>
</dbReference>
<dbReference type="SUPFAM" id="SSF49265">
    <property type="entry name" value="Fibronectin type III"/>
    <property type="match status" value="2"/>
</dbReference>
<dbReference type="EMBL" id="BAAAYR010000002">
    <property type="protein sequence ID" value="GAA3564640.1"/>
    <property type="molecule type" value="Genomic_DNA"/>
</dbReference>
<name>A0ABP6XDY0_9ACTN</name>
<dbReference type="InterPro" id="IPR013783">
    <property type="entry name" value="Ig-like_fold"/>
</dbReference>
<dbReference type="InterPro" id="IPR036116">
    <property type="entry name" value="FN3_sf"/>
</dbReference>
<accession>A0ABP6XDY0</accession>
<dbReference type="Pfam" id="PF00041">
    <property type="entry name" value="fn3"/>
    <property type="match status" value="2"/>
</dbReference>
<evidence type="ECO:0000313" key="6">
    <source>
        <dbReference type="EMBL" id="GAA3564640.1"/>
    </source>
</evidence>
<dbReference type="InterPro" id="IPR008969">
    <property type="entry name" value="CarboxyPept-like_regulatory"/>
</dbReference>
<comment type="caution">
    <text evidence="6">The sequence shown here is derived from an EMBL/GenBank/DDBJ whole genome shotgun (WGS) entry which is preliminary data.</text>
</comment>
<evidence type="ECO:0000256" key="4">
    <source>
        <dbReference type="SAM" id="SignalP"/>
    </source>
</evidence>
<feature type="chain" id="PRO_5047122072" description="Fibronectin type-III domain-containing protein" evidence="4">
    <location>
        <begin position="37"/>
        <end position="610"/>
    </location>
</feature>